<dbReference type="GeneID" id="27428310"/>
<evidence type="ECO:0000313" key="1">
    <source>
        <dbReference type="EMBL" id="QPG49252.1"/>
    </source>
</evidence>
<organism evidence="2 3">
    <name type="scientific">Saccharolobus solfataricus</name>
    <name type="common">Sulfolobus solfataricus</name>
    <dbReference type="NCBI Taxonomy" id="2287"/>
    <lineage>
        <taxon>Archaea</taxon>
        <taxon>Thermoproteota</taxon>
        <taxon>Thermoprotei</taxon>
        <taxon>Sulfolobales</taxon>
        <taxon>Sulfolobaceae</taxon>
        <taxon>Saccharolobus</taxon>
    </lineage>
</organism>
<sequence>MIQNVVWDGQYAGTIIQNHYQIVQLNDEWVGRTDPVNNQQYVTFQDFYVIKGQVPIENVTINGQTYYVIDADKINPADIAGFFTYWRWVNNFVTAINTPGTYAAVLPGNSPVFTWENLTGAVAYETRRNGIMGLDWGIVLTQWNYNSIR</sequence>
<reference evidence="3" key="1">
    <citation type="submission" date="2016-04" db="EMBL/GenBank/DDBJ databases">
        <authorList>
            <person name="Shah S.A."/>
            <person name="Garrett R.A."/>
        </authorList>
    </citation>
    <scope>NUCLEOTIDE SEQUENCE [LARGE SCALE GENOMIC DNA]</scope>
    <source>
        <strain evidence="3">ATCC 35091 / DSM 1616 / JCM 8930 / NBRC 15331 / P1</strain>
    </source>
</reference>
<gene>
    <name evidence="1" type="ORF">HFC64_04785</name>
    <name evidence="2" type="ORF">SSOP1_2116</name>
</gene>
<evidence type="ECO:0000313" key="4">
    <source>
        <dbReference type="Proteomes" id="UP000594632"/>
    </source>
</evidence>
<dbReference type="AlphaFoldDB" id="A0A157T360"/>
<dbReference type="OrthoDB" id="380854at2157"/>
<accession>A0A157T360</accession>
<reference evidence="1 4" key="3">
    <citation type="journal article" date="2020" name="Nat. Commun.">
        <title>The structures of two archaeal type IV pili illuminate evolutionary relationships.</title>
        <authorList>
            <person name="Wang F."/>
            <person name="Baquero D.P."/>
            <person name="Su Z."/>
            <person name="Beltran L.C."/>
            <person name="Prangishvili D."/>
            <person name="Krupovic M."/>
            <person name="Egelman E.H."/>
        </authorList>
    </citation>
    <scope>NUCLEOTIDE SEQUENCE [LARGE SCALE GENOMIC DNA]</scope>
    <source>
        <strain evidence="1 4">POZ149</strain>
    </source>
</reference>
<dbReference type="PATRIC" id="fig|2287.9.peg.2220"/>
<name>A0A157T360_SACSO</name>
<dbReference type="EMBL" id="LT549890">
    <property type="protein sequence ID" value="SAI85670.1"/>
    <property type="molecule type" value="Genomic_DNA"/>
</dbReference>
<proteinExistence type="predicted"/>
<dbReference type="EMBL" id="CP050869">
    <property type="protein sequence ID" value="QPG49252.1"/>
    <property type="molecule type" value="Genomic_DNA"/>
</dbReference>
<dbReference type="Proteomes" id="UP000076770">
    <property type="component" value="Chromosome i"/>
</dbReference>
<dbReference type="GeneID" id="1453501"/>
<evidence type="ECO:0000313" key="3">
    <source>
        <dbReference type="Proteomes" id="UP000076770"/>
    </source>
</evidence>
<dbReference type="RefSeq" id="WP_009993005.1">
    <property type="nucleotide sequence ID" value="NZ_LT549890.1"/>
</dbReference>
<evidence type="ECO:0000313" key="2">
    <source>
        <dbReference type="EMBL" id="SAI85670.1"/>
    </source>
</evidence>
<reference evidence="2" key="2">
    <citation type="submission" date="2016-04" db="EMBL/GenBank/DDBJ databases">
        <authorList>
            <person name="Evans L.H."/>
            <person name="Alamgir A."/>
            <person name="Owens N."/>
            <person name="Weber N.D."/>
            <person name="Virtaneva K."/>
            <person name="Barbian K."/>
            <person name="Babar A."/>
            <person name="Rosenke K."/>
        </authorList>
    </citation>
    <scope>NUCLEOTIDE SEQUENCE</scope>
    <source>
        <strain evidence="2">P1</strain>
    </source>
</reference>
<protein>
    <submittedName>
        <fullName evidence="2">Uncharacterized protein</fullName>
    </submittedName>
</protein>
<dbReference type="Proteomes" id="UP000594632">
    <property type="component" value="Chromosome"/>
</dbReference>